<dbReference type="SUPFAM" id="SSF56436">
    <property type="entry name" value="C-type lectin-like"/>
    <property type="match status" value="1"/>
</dbReference>
<protein>
    <recommendedName>
        <fullName evidence="7">C-type lectin</fullName>
    </recommendedName>
</protein>
<keyword evidence="2" id="KW-0732">Signal</keyword>
<evidence type="ECO:0000256" key="1">
    <source>
        <dbReference type="ARBA" id="ARBA00023157"/>
    </source>
</evidence>
<keyword evidence="1" id="KW-1015">Disulfide bond</keyword>
<dbReference type="Pfam" id="PF00059">
    <property type="entry name" value="Lectin_C"/>
    <property type="match status" value="1"/>
</dbReference>
<evidence type="ECO:0000259" key="4">
    <source>
        <dbReference type="PROSITE" id="PS50948"/>
    </source>
</evidence>
<dbReference type="Proteomes" id="UP001374579">
    <property type="component" value="Unassembled WGS sequence"/>
</dbReference>
<dbReference type="InterPro" id="IPR003609">
    <property type="entry name" value="Pan_app"/>
</dbReference>
<dbReference type="PROSITE" id="PS00615">
    <property type="entry name" value="C_TYPE_LECTIN_1"/>
    <property type="match status" value="1"/>
</dbReference>
<dbReference type="PROSITE" id="PS50041">
    <property type="entry name" value="C_TYPE_LECTIN_2"/>
    <property type="match status" value="1"/>
</dbReference>
<name>A0AAN9G5N3_9CAEN</name>
<dbReference type="CDD" id="cd00037">
    <property type="entry name" value="CLECT"/>
    <property type="match status" value="1"/>
</dbReference>
<gene>
    <name evidence="5" type="ORF">V1264_006334</name>
</gene>
<dbReference type="Gene3D" id="3.10.100.10">
    <property type="entry name" value="Mannose-Binding Protein A, subunit A"/>
    <property type="match status" value="1"/>
</dbReference>
<dbReference type="Pfam" id="PF00024">
    <property type="entry name" value="PAN_1"/>
    <property type="match status" value="1"/>
</dbReference>
<dbReference type="SUPFAM" id="SSF57414">
    <property type="entry name" value="Hairpin loop containing domain-like"/>
    <property type="match status" value="1"/>
</dbReference>
<feature type="chain" id="PRO_5042856899" description="C-type lectin" evidence="2">
    <location>
        <begin position="20"/>
        <end position="246"/>
    </location>
</feature>
<dbReference type="InterPro" id="IPR016186">
    <property type="entry name" value="C-type_lectin-like/link_sf"/>
</dbReference>
<feature type="domain" description="Apple" evidence="4">
    <location>
        <begin position="13"/>
        <end position="102"/>
    </location>
</feature>
<comment type="caution">
    <text evidence="5">The sequence shown here is derived from an EMBL/GenBank/DDBJ whole genome shotgun (WGS) entry which is preliminary data.</text>
</comment>
<dbReference type="AlphaFoldDB" id="A0AAN9G5N3"/>
<dbReference type="EMBL" id="JBAMIC010000018">
    <property type="protein sequence ID" value="KAK7094835.1"/>
    <property type="molecule type" value="Genomic_DNA"/>
</dbReference>
<evidence type="ECO:0000313" key="6">
    <source>
        <dbReference type="Proteomes" id="UP001374579"/>
    </source>
</evidence>
<evidence type="ECO:0000256" key="2">
    <source>
        <dbReference type="SAM" id="SignalP"/>
    </source>
</evidence>
<evidence type="ECO:0000313" key="5">
    <source>
        <dbReference type="EMBL" id="KAK7094835.1"/>
    </source>
</evidence>
<organism evidence="5 6">
    <name type="scientific">Littorina saxatilis</name>
    <dbReference type="NCBI Taxonomy" id="31220"/>
    <lineage>
        <taxon>Eukaryota</taxon>
        <taxon>Metazoa</taxon>
        <taxon>Spiralia</taxon>
        <taxon>Lophotrochozoa</taxon>
        <taxon>Mollusca</taxon>
        <taxon>Gastropoda</taxon>
        <taxon>Caenogastropoda</taxon>
        <taxon>Littorinimorpha</taxon>
        <taxon>Littorinoidea</taxon>
        <taxon>Littorinidae</taxon>
        <taxon>Littorina</taxon>
    </lineage>
</organism>
<proteinExistence type="predicted"/>
<dbReference type="PROSITE" id="PS50948">
    <property type="entry name" value="PAN"/>
    <property type="match status" value="1"/>
</dbReference>
<accession>A0AAN9G5N3</accession>
<sequence length="246" mass="27417">MPVLFLLMVTSLCAQLIQSQLPAVSWASDPAFVSVQPSSSAADLKMEPSSLMDCAALCSTKTWCSSFFYNRLQNRCLVFKGVYFDKRGLPSTAGAEYYLIASDRCPCQDGFYLGRPDNLCFFYLRENKTYNGSKELCQANRGRLAILDTLSKNELVVLNMQLNNADVGAIVFLGARRHGEDFKWDNDNMVAAHNGSIQSFWAGNEPNTESCLVLKYSTQNLRINWHDIGCGRQGSGVLCEYQHATN</sequence>
<keyword evidence="6" id="KW-1185">Reference proteome</keyword>
<dbReference type="InterPro" id="IPR016187">
    <property type="entry name" value="CTDL_fold"/>
</dbReference>
<evidence type="ECO:0008006" key="7">
    <source>
        <dbReference type="Google" id="ProtNLM"/>
    </source>
</evidence>
<reference evidence="5 6" key="1">
    <citation type="submission" date="2024-02" db="EMBL/GenBank/DDBJ databases">
        <title>Chromosome-scale genome assembly of the rough periwinkle Littorina saxatilis.</title>
        <authorList>
            <person name="De Jode A."/>
            <person name="Faria R."/>
            <person name="Formenti G."/>
            <person name="Sims Y."/>
            <person name="Smith T.P."/>
            <person name="Tracey A."/>
            <person name="Wood J.M.D."/>
            <person name="Zagrodzka Z.B."/>
            <person name="Johannesson K."/>
            <person name="Butlin R.K."/>
            <person name="Leder E.H."/>
        </authorList>
    </citation>
    <scope>NUCLEOTIDE SEQUENCE [LARGE SCALE GENOMIC DNA]</scope>
    <source>
        <strain evidence="5">Snail1</strain>
        <tissue evidence="5">Muscle</tissue>
    </source>
</reference>
<evidence type="ECO:0000259" key="3">
    <source>
        <dbReference type="PROSITE" id="PS50041"/>
    </source>
</evidence>
<dbReference type="InterPro" id="IPR018378">
    <property type="entry name" value="C-type_lectin_CS"/>
</dbReference>
<dbReference type="InterPro" id="IPR001304">
    <property type="entry name" value="C-type_lectin-like"/>
</dbReference>
<feature type="signal peptide" evidence="2">
    <location>
        <begin position="1"/>
        <end position="19"/>
    </location>
</feature>
<dbReference type="SMART" id="SM00034">
    <property type="entry name" value="CLECT"/>
    <property type="match status" value="1"/>
</dbReference>
<feature type="domain" description="C-type lectin" evidence="3">
    <location>
        <begin position="116"/>
        <end position="233"/>
    </location>
</feature>